<dbReference type="AlphaFoldDB" id="A0A7J7LVG2"/>
<gene>
    <name evidence="3" type="ORF">GIB67_008891</name>
</gene>
<dbReference type="InterPro" id="IPR013899">
    <property type="entry name" value="DUF1771"/>
</dbReference>
<name>A0A7J7LVG2_9MAGN</name>
<dbReference type="Pfam" id="PF07145">
    <property type="entry name" value="PAM2"/>
    <property type="match status" value="1"/>
</dbReference>
<evidence type="ECO:0000259" key="2">
    <source>
        <dbReference type="PROSITE" id="PS50828"/>
    </source>
</evidence>
<dbReference type="SMART" id="SM00463">
    <property type="entry name" value="SMR"/>
    <property type="match status" value="1"/>
</dbReference>
<dbReference type="OrthoDB" id="3231855at2759"/>
<dbReference type="InterPro" id="IPR002625">
    <property type="entry name" value="Smr_dom"/>
</dbReference>
<dbReference type="Proteomes" id="UP000541444">
    <property type="component" value="Unassembled WGS sequence"/>
</dbReference>
<sequence length="555" mass="61093">MNFSKKFMSNNVMELNGINKKTTLNPHAAEFVPSILRSSPGSPSIGDLPARSDASGTSGKAVLGRSESTVSNNSDEETHQYWCRQLPDDITPDFKFIEDNESQVPEDLPFANLSINGGSENSRFLASRGSGSHMYSKPHELSSPSYMGEQPSAMFPNLPTNPWDKRVENGDQHVSNGRDVLSYNGNSGTEFLNEMFVDDSQVNPVDFLSSQFPGFAAESLADVYYSNDCDLNSTIEMLIQLEHQVDSGYGQNLNSKNLSTPNLSSLDFPTLPGSDSQNGLSKFGEDELQHSTTPYRASNKDSILSFNSNSYVPSKGAIDFASAVRKFASQDSGQWKYERNGSSTNPNVGSSRPSHVLANSFVGGNGRPSFGDRLQNTGSARGAPVWLETGEAVGNMYSELREEARDHARLRNAYFDQARQAFLIGNKGLAKELSLKGQLHNMHMKAAHGKAQDSIYRQRNPNPQGYGRGQERMIDLHGLHVSEAIHRLRNELNVLRSAARSSDQRLQLYICVGTGHHTKGSRTPARLPVAVEQYLLQEGLEYTEAQPGLLRVVIY</sequence>
<dbReference type="PANTHER" id="PTHR46651:SF1">
    <property type="entry name" value="SMALL MUTS RELATED FAMILY PROTEIN"/>
    <property type="match status" value="1"/>
</dbReference>
<dbReference type="Pfam" id="PF08590">
    <property type="entry name" value="DUF1771"/>
    <property type="match status" value="1"/>
</dbReference>
<dbReference type="Gene3D" id="3.30.1370.110">
    <property type="match status" value="1"/>
</dbReference>
<evidence type="ECO:0000313" key="3">
    <source>
        <dbReference type="EMBL" id="KAF6146605.1"/>
    </source>
</evidence>
<evidence type="ECO:0000313" key="4">
    <source>
        <dbReference type="Proteomes" id="UP000541444"/>
    </source>
</evidence>
<proteinExistence type="predicted"/>
<reference evidence="3 4" key="1">
    <citation type="journal article" date="2020" name="IScience">
        <title>Genome Sequencing of the Endangered Kingdonia uniflora (Circaeasteraceae, Ranunculales) Reveals Potential Mechanisms of Evolutionary Specialization.</title>
        <authorList>
            <person name="Sun Y."/>
            <person name="Deng T."/>
            <person name="Zhang A."/>
            <person name="Moore M.J."/>
            <person name="Landis J.B."/>
            <person name="Lin N."/>
            <person name="Zhang H."/>
            <person name="Zhang X."/>
            <person name="Huang J."/>
            <person name="Zhang X."/>
            <person name="Sun H."/>
            <person name="Wang H."/>
        </authorList>
    </citation>
    <scope>NUCLEOTIDE SEQUENCE [LARGE SCALE GENOMIC DNA]</scope>
    <source>
        <strain evidence="3">TB1705</strain>
        <tissue evidence="3">Leaf</tissue>
    </source>
</reference>
<keyword evidence="4" id="KW-1185">Reference proteome</keyword>
<evidence type="ECO:0000256" key="1">
    <source>
        <dbReference type="SAM" id="MobiDB-lite"/>
    </source>
</evidence>
<feature type="region of interest" description="Disordered" evidence="1">
    <location>
        <begin position="35"/>
        <end position="76"/>
    </location>
</feature>
<comment type="caution">
    <text evidence="3">The sequence shown here is derived from an EMBL/GenBank/DDBJ whole genome shotgun (WGS) entry which is preliminary data.</text>
</comment>
<dbReference type="CDD" id="cd14371">
    <property type="entry name" value="CUE_CID7_like"/>
    <property type="match status" value="1"/>
</dbReference>
<dbReference type="SMART" id="SM01162">
    <property type="entry name" value="DUF1771"/>
    <property type="match status" value="1"/>
</dbReference>
<dbReference type="InterPro" id="IPR036063">
    <property type="entry name" value="Smr_dom_sf"/>
</dbReference>
<dbReference type="PANTHER" id="PTHR46651">
    <property type="entry name" value="POLYADENYLATE-BINDING PROTEIN-INTERACTING PROTEIN 7"/>
    <property type="match status" value="1"/>
</dbReference>
<dbReference type="SUPFAM" id="SSF160443">
    <property type="entry name" value="SMR domain-like"/>
    <property type="match status" value="1"/>
</dbReference>
<dbReference type="InterPro" id="IPR041806">
    <property type="entry name" value="CID5/6/7_CUE"/>
</dbReference>
<dbReference type="InterPro" id="IPR053242">
    <property type="entry name" value="PAM2-like_domain"/>
</dbReference>
<feature type="domain" description="Smr" evidence="2">
    <location>
        <begin position="474"/>
        <end position="555"/>
    </location>
</feature>
<organism evidence="3 4">
    <name type="scientific">Kingdonia uniflora</name>
    <dbReference type="NCBI Taxonomy" id="39325"/>
    <lineage>
        <taxon>Eukaryota</taxon>
        <taxon>Viridiplantae</taxon>
        <taxon>Streptophyta</taxon>
        <taxon>Embryophyta</taxon>
        <taxon>Tracheophyta</taxon>
        <taxon>Spermatophyta</taxon>
        <taxon>Magnoliopsida</taxon>
        <taxon>Ranunculales</taxon>
        <taxon>Circaeasteraceae</taxon>
        <taxon>Kingdonia</taxon>
    </lineage>
</organism>
<dbReference type="PROSITE" id="PS50828">
    <property type="entry name" value="SMR"/>
    <property type="match status" value="1"/>
</dbReference>
<protein>
    <recommendedName>
        <fullName evidence="2">Smr domain-containing protein</fullName>
    </recommendedName>
</protein>
<accession>A0A7J7LVG2</accession>
<dbReference type="EMBL" id="JACGCM010001965">
    <property type="protein sequence ID" value="KAF6146605.1"/>
    <property type="molecule type" value="Genomic_DNA"/>
</dbReference>
<dbReference type="InterPro" id="IPR009818">
    <property type="entry name" value="PAM2_motif"/>
</dbReference>